<evidence type="ECO:0000313" key="1">
    <source>
        <dbReference type="EMBL" id="KGX93665.1"/>
    </source>
</evidence>
<organism evidence="1 2">
    <name type="scientific">Pontibacillus halophilus JSM 076056 = DSM 19796</name>
    <dbReference type="NCBI Taxonomy" id="1385510"/>
    <lineage>
        <taxon>Bacteria</taxon>
        <taxon>Bacillati</taxon>
        <taxon>Bacillota</taxon>
        <taxon>Bacilli</taxon>
        <taxon>Bacillales</taxon>
        <taxon>Bacillaceae</taxon>
        <taxon>Pontibacillus</taxon>
    </lineage>
</organism>
<evidence type="ECO:0000313" key="2">
    <source>
        <dbReference type="Proteomes" id="UP000030528"/>
    </source>
</evidence>
<accession>A0A0A5GR74</accession>
<dbReference type="OrthoDB" id="2380109at2"/>
<keyword evidence="2" id="KW-1185">Reference proteome</keyword>
<evidence type="ECO:0008006" key="3">
    <source>
        <dbReference type="Google" id="ProtNLM"/>
    </source>
</evidence>
<protein>
    <recommendedName>
        <fullName evidence="3">YaaC</fullName>
    </recommendedName>
</protein>
<dbReference type="AlphaFoldDB" id="A0A0A5GR74"/>
<dbReference type="eggNOG" id="ENOG502Z9JI">
    <property type="taxonomic scope" value="Bacteria"/>
</dbReference>
<dbReference type="RefSeq" id="WP_036768746.1">
    <property type="nucleotide sequence ID" value="NZ_AULI01000001.1"/>
</dbReference>
<proteinExistence type="predicted"/>
<dbReference type="STRING" id="1385510.GCA_000425205_00451"/>
<dbReference type="Proteomes" id="UP000030528">
    <property type="component" value="Unassembled WGS sequence"/>
</dbReference>
<gene>
    <name evidence="1" type="ORF">N781_00145</name>
</gene>
<sequence length="320" mass="37753">MNTRNFQSIYTYLQSAPLAQNYLLQCYEYADIEEAEKKSYENTYRFIYHLEHGQSLYEQSYQSPLSIKPILLFYGMSQLLKACLLTSCPSYPENTSVLSHGVTSRKRKKQNYAFLHDEVKIQQKGLFAYSLKNLFHVEHEAQAKYTMASLLKRIPELSDLFHLDKSKRYIQLLHRNHHHTAHLEESVLDNLHWTSSYFSDKAKQTIPELLQVEHVPPTIELTFTESMRSLNHPVLYTCSETHAYAFPLVREWFTPFPEVFTHYLLLYNLSMIARYETEWWGDVIHSHASEDIAYIKKFLAVTERKLPALFEDLLKQKSPR</sequence>
<dbReference type="InterPro" id="IPR026988">
    <property type="entry name" value="YaaC-like"/>
</dbReference>
<dbReference type="Pfam" id="PF14175">
    <property type="entry name" value="YaaC"/>
    <property type="match status" value="1"/>
</dbReference>
<reference evidence="1 2" key="1">
    <citation type="submission" date="2013-08" db="EMBL/GenBank/DDBJ databases">
        <authorList>
            <person name="Huang J."/>
            <person name="Wang G."/>
        </authorList>
    </citation>
    <scope>NUCLEOTIDE SEQUENCE [LARGE SCALE GENOMIC DNA]</scope>
    <source>
        <strain evidence="1 2">JSM 076056</strain>
    </source>
</reference>
<name>A0A0A5GR74_9BACI</name>
<comment type="caution">
    <text evidence="1">The sequence shown here is derived from an EMBL/GenBank/DDBJ whole genome shotgun (WGS) entry which is preliminary data.</text>
</comment>
<dbReference type="EMBL" id="AVPE01000001">
    <property type="protein sequence ID" value="KGX93665.1"/>
    <property type="molecule type" value="Genomic_DNA"/>
</dbReference>